<feature type="binding site" evidence="9">
    <location>
        <position position="311"/>
    </location>
    <ligand>
        <name>FAD</name>
        <dbReference type="ChEBI" id="CHEBI:57692"/>
    </ligand>
</feature>
<dbReference type="eggNOG" id="KOG0534">
    <property type="taxonomic scope" value="Eukaryota"/>
</dbReference>
<evidence type="ECO:0000256" key="3">
    <source>
        <dbReference type="ARBA" id="ARBA00022630"/>
    </source>
</evidence>
<feature type="binding site" evidence="9">
    <location>
        <position position="248"/>
    </location>
    <ligand>
        <name>FAD</name>
        <dbReference type="ChEBI" id="CHEBI:57692"/>
    </ligand>
</feature>
<dbReference type="InterPro" id="IPR018506">
    <property type="entry name" value="Cyt_B5_heme-BS"/>
</dbReference>
<dbReference type="Proteomes" id="UP000006643">
    <property type="component" value="Unassembled WGS sequence"/>
</dbReference>
<gene>
    <name evidence="13" type="ORF">PITG_14155</name>
</gene>
<dbReference type="InterPro" id="IPR039261">
    <property type="entry name" value="FNR_nucleotide-bd"/>
</dbReference>
<evidence type="ECO:0000313" key="13">
    <source>
        <dbReference type="EMBL" id="EEY62236.1"/>
    </source>
</evidence>
<dbReference type="InterPro" id="IPR036400">
    <property type="entry name" value="Cyt_B5-like_heme/steroid_sf"/>
</dbReference>
<dbReference type="OMA" id="WVNGHGM"/>
<dbReference type="FunFam" id="3.40.50.80:FF:000021">
    <property type="entry name" value="Cytochrome b5 reductase 4"/>
    <property type="match status" value="1"/>
</dbReference>
<feature type="binding site" evidence="9">
    <location>
        <position position="231"/>
    </location>
    <ligand>
        <name>FAD</name>
        <dbReference type="ChEBI" id="CHEBI:57692"/>
    </ligand>
</feature>
<evidence type="ECO:0000256" key="9">
    <source>
        <dbReference type="PIRSR" id="PIRSR601834-1"/>
    </source>
</evidence>
<dbReference type="InterPro" id="IPR001433">
    <property type="entry name" value="OxRdtase_FAD/NAD-bd"/>
</dbReference>
<evidence type="ECO:0000256" key="1">
    <source>
        <dbReference type="ARBA" id="ARBA00001974"/>
    </source>
</evidence>
<organism evidence="13 14">
    <name type="scientific">Phytophthora infestans (strain T30-4)</name>
    <name type="common">Potato late blight agent</name>
    <dbReference type="NCBI Taxonomy" id="403677"/>
    <lineage>
        <taxon>Eukaryota</taxon>
        <taxon>Sar</taxon>
        <taxon>Stramenopiles</taxon>
        <taxon>Oomycota</taxon>
        <taxon>Peronosporomycetes</taxon>
        <taxon>Peronosporales</taxon>
        <taxon>Peronosporaceae</taxon>
        <taxon>Phytophthora</taxon>
    </lineage>
</organism>
<keyword evidence="4 10" id="KW-0479">Metal-binding</keyword>
<reference evidence="14" key="1">
    <citation type="journal article" date="2009" name="Nature">
        <title>Genome sequence and analysis of the Irish potato famine pathogen Phytophthora infestans.</title>
        <authorList>
            <consortium name="The Broad Institute Genome Sequencing Platform"/>
            <person name="Haas B.J."/>
            <person name="Kamoun S."/>
            <person name="Zody M.C."/>
            <person name="Jiang R.H."/>
            <person name="Handsaker R.E."/>
            <person name="Cano L.M."/>
            <person name="Grabherr M."/>
            <person name="Kodira C.D."/>
            <person name="Raffaele S."/>
            <person name="Torto-Alalibo T."/>
            <person name="Bozkurt T.O."/>
            <person name="Ah-Fong A.M."/>
            <person name="Alvarado L."/>
            <person name="Anderson V.L."/>
            <person name="Armstrong M.R."/>
            <person name="Avrova A."/>
            <person name="Baxter L."/>
            <person name="Beynon J."/>
            <person name="Boevink P.C."/>
            <person name="Bollmann S.R."/>
            <person name="Bos J.I."/>
            <person name="Bulone V."/>
            <person name="Cai G."/>
            <person name="Cakir C."/>
            <person name="Carrington J.C."/>
            <person name="Chawner M."/>
            <person name="Conti L."/>
            <person name="Costanzo S."/>
            <person name="Ewan R."/>
            <person name="Fahlgren N."/>
            <person name="Fischbach M.A."/>
            <person name="Fugelstad J."/>
            <person name="Gilroy E.M."/>
            <person name="Gnerre S."/>
            <person name="Green P.J."/>
            <person name="Grenville-Briggs L.J."/>
            <person name="Griffith J."/>
            <person name="Grunwald N.J."/>
            <person name="Horn K."/>
            <person name="Horner N.R."/>
            <person name="Hu C.H."/>
            <person name="Huitema E."/>
            <person name="Jeong D.H."/>
            <person name="Jones A.M."/>
            <person name="Jones J.D."/>
            <person name="Jones R.W."/>
            <person name="Karlsson E.K."/>
            <person name="Kunjeti S.G."/>
            <person name="Lamour K."/>
            <person name="Liu Z."/>
            <person name="Ma L."/>
            <person name="Maclean D."/>
            <person name="Chibucos M.C."/>
            <person name="McDonald H."/>
            <person name="McWalters J."/>
            <person name="Meijer H.J."/>
            <person name="Morgan W."/>
            <person name="Morris P.F."/>
            <person name="Munro C.A."/>
            <person name="O'Neill K."/>
            <person name="Ospina-Giraldo M."/>
            <person name="Pinzon A."/>
            <person name="Pritchard L."/>
            <person name="Ramsahoye B."/>
            <person name="Ren Q."/>
            <person name="Restrepo S."/>
            <person name="Roy S."/>
            <person name="Sadanandom A."/>
            <person name="Savidor A."/>
            <person name="Schornack S."/>
            <person name="Schwartz D.C."/>
            <person name="Schumann U.D."/>
            <person name="Schwessinger B."/>
            <person name="Seyer L."/>
            <person name="Sharpe T."/>
            <person name="Silvar C."/>
            <person name="Song J."/>
            <person name="Studholme D.J."/>
            <person name="Sykes S."/>
            <person name="Thines M."/>
            <person name="van de Vondervoort P.J."/>
            <person name="Phuntumart V."/>
            <person name="Wawra S."/>
            <person name="Weide R."/>
            <person name="Win J."/>
            <person name="Young C."/>
            <person name="Zhou S."/>
            <person name="Fry W."/>
            <person name="Meyers B.C."/>
            <person name="van West P."/>
            <person name="Ristaino J."/>
            <person name="Govers F."/>
            <person name="Birch P.R."/>
            <person name="Whisson S.C."/>
            <person name="Judelson H.S."/>
            <person name="Nusbaum C."/>
        </authorList>
    </citation>
    <scope>NUCLEOTIDE SEQUENCE [LARGE SCALE GENOMIC DNA]</scope>
    <source>
        <strain evidence="14">T30-4</strain>
    </source>
</reference>
<feature type="domain" description="Cytochrome b5 heme-binding" evidence="11">
    <location>
        <begin position="83"/>
        <end position="159"/>
    </location>
</feature>
<dbReference type="STRING" id="403677.D0NNR5"/>
<evidence type="ECO:0000313" key="14">
    <source>
        <dbReference type="Proteomes" id="UP000006643"/>
    </source>
</evidence>
<dbReference type="InterPro" id="IPR017938">
    <property type="entry name" value="Riboflavin_synthase-like_b-brl"/>
</dbReference>
<feature type="binding site" evidence="9">
    <location>
        <position position="233"/>
    </location>
    <ligand>
        <name>FAD</name>
        <dbReference type="ChEBI" id="CHEBI:57692"/>
    </ligand>
</feature>
<dbReference type="EMBL" id="DS028149">
    <property type="protein sequence ID" value="EEY62236.1"/>
    <property type="molecule type" value="Genomic_DNA"/>
</dbReference>
<dbReference type="InterPro" id="IPR017927">
    <property type="entry name" value="FAD-bd_FR_type"/>
</dbReference>
<dbReference type="SMART" id="SM01117">
    <property type="entry name" value="Cyt-b5"/>
    <property type="match status" value="1"/>
</dbReference>
<sequence>MHQLAFVLEHQVYLVQAKLFAGILLLIPFQLQHLVNKATMGGCPTMVQRRNKVALPPGYSQLHWMRLCQSGQDLSSLRGGPPRRAISMEEVNRHCTEEDCWSVLDGRVYNMTPYLKFHPGGIADLLLAAGGDCTDLFNEKHPWVNGHSMLEKCYIGKLDPDSVAASSSAESSRFALDKTRWSSFTLVLKQKVGLQTVKFTFELPGTKLLGLEIAGQHLKVRAKINGHMIERAYTPTSKLSQSASFDLVVKIYPDGLMSSYLDTIEIGGTVEMLGPQGVVGYPDAGVVTVGGQLKMTNVRHVVMVAAGTGITPMLQLVRAIMENNKDTTKVTLVDCNHSLKHIIARTQLEPLANMFPDRVKVFHVLHEASEDDIRELGSFKTGKRLDKTILAELLPKASPEVAAFHCGPPAFDEAVGVMLKSIGFQEDQIYVF</sequence>
<dbReference type="PRINTS" id="PR00371">
    <property type="entry name" value="FPNCR"/>
</dbReference>
<dbReference type="PANTHER" id="PTHR19370:SF185">
    <property type="entry name" value="NADH-CYTOCHROME B5 REDUCTASE"/>
    <property type="match status" value="1"/>
</dbReference>
<dbReference type="CDD" id="cd06183">
    <property type="entry name" value="cyt_b5_reduct_like"/>
    <property type="match status" value="1"/>
</dbReference>
<dbReference type="PROSITE" id="PS51384">
    <property type="entry name" value="FAD_FR"/>
    <property type="match status" value="1"/>
</dbReference>
<dbReference type="RefSeq" id="XP_002899267.1">
    <property type="nucleotide sequence ID" value="XM_002899221.1"/>
</dbReference>
<evidence type="ECO:0000256" key="7">
    <source>
        <dbReference type="ARBA" id="ARBA00023004"/>
    </source>
</evidence>
<dbReference type="InterPro" id="IPR001199">
    <property type="entry name" value="Cyt_B5-like_heme/steroid-bd"/>
</dbReference>
<evidence type="ECO:0000256" key="2">
    <source>
        <dbReference type="ARBA" id="ARBA00022617"/>
    </source>
</evidence>
<dbReference type="OrthoDB" id="432299at2759"/>
<dbReference type="GO" id="GO:0020037">
    <property type="term" value="F:heme binding"/>
    <property type="evidence" value="ECO:0007669"/>
    <property type="project" value="UniProtKB-UniRule"/>
</dbReference>
<keyword evidence="2 10" id="KW-0349">Heme</keyword>
<evidence type="ECO:0000259" key="11">
    <source>
        <dbReference type="PROSITE" id="PS50255"/>
    </source>
</evidence>
<dbReference type="Pfam" id="PF00970">
    <property type="entry name" value="FAD_binding_6"/>
    <property type="match status" value="1"/>
</dbReference>
<dbReference type="HOGENOM" id="CLU_003827_0_0_1"/>
<evidence type="ECO:0000256" key="10">
    <source>
        <dbReference type="RuleBase" id="RU362121"/>
    </source>
</evidence>
<dbReference type="VEuPathDB" id="FungiDB:PITG_14155"/>
<name>D0NNR5_PHYIT</name>
<dbReference type="eggNOG" id="KOG0536">
    <property type="taxonomic scope" value="Eukaryota"/>
</dbReference>
<keyword evidence="7 10" id="KW-0408">Iron</keyword>
<dbReference type="PROSITE" id="PS00191">
    <property type="entry name" value="CYTOCHROME_B5_1"/>
    <property type="match status" value="1"/>
</dbReference>
<dbReference type="GO" id="GO:0046872">
    <property type="term" value="F:metal ion binding"/>
    <property type="evidence" value="ECO:0007669"/>
    <property type="project" value="UniProtKB-UniRule"/>
</dbReference>
<keyword evidence="14" id="KW-1185">Reference proteome</keyword>
<evidence type="ECO:0000256" key="8">
    <source>
        <dbReference type="ARBA" id="ARBA00023027"/>
    </source>
</evidence>
<dbReference type="SUPFAM" id="SSF52343">
    <property type="entry name" value="Ferredoxin reductase-like, C-terminal NADP-linked domain"/>
    <property type="match status" value="1"/>
</dbReference>
<dbReference type="FunFam" id="3.10.120.10:FF:000001">
    <property type="entry name" value="Cytochrome b5 reductase 4"/>
    <property type="match status" value="1"/>
</dbReference>
<dbReference type="SUPFAM" id="SSF55856">
    <property type="entry name" value="Cytochrome b5-like heme/steroid binding domain"/>
    <property type="match status" value="1"/>
</dbReference>
<dbReference type="InParanoid" id="D0NNR5"/>
<dbReference type="KEGG" id="pif:PITG_14155"/>
<feature type="binding site" evidence="9">
    <location>
        <position position="250"/>
    </location>
    <ligand>
        <name>FAD</name>
        <dbReference type="ChEBI" id="CHEBI:57692"/>
    </ligand>
</feature>
<evidence type="ECO:0000256" key="6">
    <source>
        <dbReference type="ARBA" id="ARBA00023002"/>
    </source>
</evidence>
<dbReference type="Gene3D" id="2.40.30.10">
    <property type="entry name" value="Translation factors"/>
    <property type="match status" value="1"/>
</dbReference>
<dbReference type="GO" id="GO:0071949">
    <property type="term" value="F:FAD binding"/>
    <property type="evidence" value="ECO:0007669"/>
    <property type="project" value="TreeGrafter"/>
</dbReference>
<dbReference type="InterPro" id="IPR001834">
    <property type="entry name" value="CBR-like"/>
</dbReference>
<feature type="binding site" evidence="9">
    <location>
        <position position="257"/>
    </location>
    <ligand>
        <name>FAD</name>
        <dbReference type="ChEBI" id="CHEBI:57692"/>
    </ligand>
</feature>
<dbReference type="PRINTS" id="PR00363">
    <property type="entry name" value="CYTOCHROMEB5"/>
</dbReference>
<proteinExistence type="inferred from homology"/>
<dbReference type="Pfam" id="PF00173">
    <property type="entry name" value="Cyt-b5"/>
    <property type="match status" value="1"/>
</dbReference>
<feature type="domain" description="FAD-binding FR-type" evidence="12">
    <location>
        <begin position="179"/>
        <end position="282"/>
    </location>
</feature>
<dbReference type="PRINTS" id="PR00406">
    <property type="entry name" value="CYTB5RDTASE"/>
</dbReference>
<dbReference type="PANTHER" id="PTHR19370">
    <property type="entry name" value="NADH-CYTOCHROME B5 REDUCTASE"/>
    <property type="match status" value="1"/>
</dbReference>
<evidence type="ECO:0000256" key="5">
    <source>
        <dbReference type="ARBA" id="ARBA00022827"/>
    </source>
</evidence>
<dbReference type="AlphaFoldDB" id="D0NNR5"/>
<dbReference type="PROSITE" id="PS50255">
    <property type="entry name" value="CYTOCHROME_B5_2"/>
    <property type="match status" value="1"/>
</dbReference>
<evidence type="ECO:0000259" key="12">
    <source>
        <dbReference type="PROSITE" id="PS51384"/>
    </source>
</evidence>
<dbReference type="InterPro" id="IPR008333">
    <property type="entry name" value="Cbr1-like_FAD-bd_dom"/>
</dbReference>
<keyword evidence="5 9" id="KW-0274">FAD</keyword>
<dbReference type="SUPFAM" id="SSF63380">
    <property type="entry name" value="Riboflavin synthase domain-like"/>
    <property type="match status" value="1"/>
</dbReference>
<feature type="binding site" evidence="9">
    <location>
        <position position="258"/>
    </location>
    <ligand>
        <name>FAD</name>
        <dbReference type="ChEBI" id="CHEBI:57692"/>
    </ligand>
</feature>
<dbReference type="Gene3D" id="3.40.50.80">
    <property type="entry name" value="Nucleotide-binding domain of ferredoxin-NADP reductase (FNR) module"/>
    <property type="match status" value="1"/>
</dbReference>
<comment type="similarity">
    <text evidence="10">Belongs to the cytochrome b5 family.</text>
</comment>
<comment type="cofactor">
    <cofactor evidence="1 9">
        <name>FAD</name>
        <dbReference type="ChEBI" id="CHEBI:57692"/>
    </cofactor>
</comment>
<evidence type="ECO:0000256" key="4">
    <source>
        <dbReference type="ARBA" id="ARBA00022723"/>
    </source>
</evidence>
<dbReference type="GeneID" id="9468593"/>
<dbReference type="Pfam" id="PF00175">
    <property type="entry name" value="NAD_binding_1"/>
    <property type="match status" value="1"/>
</dbReference>
<keyword evidence="3 9" id="KW-0285">Flavoprotein</keyword>
<dbReference type="InterPro" id="IPR001709">
    <property type="entry name" value="Flavoprot_Pyr_Nucl_cyt_Rdtase"/>
</dbReference>
<accession>D0NNR5</accession>
<dbReference type="GO" id="GO:0016491">
    <property type="term" value="F:oxidoreductase activity"/>
    <property type="evidence" value="ECO:0007669"/>
    <property type="project" value="UniProtKB-KW"/>
</dbReference>
<keyword evidence="8" id="KW-0520">NAD</keyword>
<keyword evidence="6" id="KW-0560">Oxidoreductase</keyword>
<protein>
    <submittedName>
        <fullName evidence="13">Nitrate reductase, putative</fullName>
    </submittedName>
</protein>
<dbReference type="Gene3D" id="3.10.120.10">
    <property type="entry name" value="Cytochrome b5-like heme/steroid binding domain"/>
    <property type="match status" value="1"/>
</dbReference>